<dbReference type="Gene3D" id="1.10.150.530">
    <property type="match status" value="1"/>
</dbReference>
<dbReference type="PANTHER" id="PTHR30544:SF5">
    <property type="entry name" value="RADICAL SAM CORE DOMAIN-CONTAINING PROTEIN"/>
    <property type="match status" value="1"/>
</dbReference>
<comment type="miscellaneous">
    <text evidence="12">Reaction proceeds by a ping-pong mechanism involving intermediate methylation of a conserved cysteine residue.</text>
</comment>
<dbReference type="InterPro" id="IPR013785">
    <property type="entry name" value="Aldolase_TIM"/>
</dbReference>
<evidence type="ECO:0000313" key="15">
    <source>
        <dbReference type="Proteomes" id="UP000236434"/>
    </source>
</evidence>
<evidence type="ECO:0000259" key="13">
    <source>
        <dbReference type="PROSITE" id="PS51918"/>
    </source>
</evidence>
<feature type="domain" description="Radical SAM core" evidence="13">
    <location>
        <begin position="100"/>
        <end position="319"/>
    </location>
</feature>
<keyword evidence="5 12" id="KW-0489">Methyltransferase</keyword>
<feature type="binding site" evidence="12">
    <location>
        <position position="292"/>
    </location>
    <ligand>
        <name>S-adenosyl-L-methionine</name>
        <dbReference type="ChEBI" id="CHEBI:59789"/>
    </ligand>
</feature>
<comment type="subcellular location">
    <subcellularLocation>
        <location evidence="1 12">Cytoplasm</location>
    </subcellularLocation>
</comment>
<dbReference type="GO" id="GO:0051539">
    <property type="term" value="F:4 iron, 4 sulfur cluster binding"/>
    <property type="evidence" value="ECO:0007669"/>
    <property type="project" value="UniProtKB-UniRule"/>
</dbReference>
<proteinExistence type="inferred from homology"/>
<evidence type="ECO:0000256" key="3">
    <source>
        <dbReference type="ARBA" id="ARBA00022490"/>
    </source>
</evidence>
<dbReference type="SUPFAM" id="SSF102114">
    <property type="entry name" value="Radical SAM enzymes"/>
    <property type="match status" value="1"/>
</dbReference>
<dbReference type="InterPro" id="IPR058240">
    <property type="entry name" value="rSAM_sf"/>
</dbReference>
<dbReference type="InterPro" id="IPR004383">
    <property type="entry name" value="rRNA_lsu_MTrfase_RlmN/Cfr"/>
</dbReference>
<feature type="binding site" evidence="12">
    <location>
        <position position="118"/>
    </location>
    <ligand>
        <name>[4Fe-4S] cluster</name>
        <dbReference type="ChEBI" id="CHEBI:49883"/>
        <note>4Fe-4S-S-AdoMet</note>
    </ligand>
</feature>
<dbReference type="GO" id="GO:0002935">
    <property type="term" value="F:tRNA (adenine(37)-C2)-methyltransferase activity"/>
    <property type="evidence" value="ECO:0007669"/>
    <property type="project" value="UniProtKB-UniRule"/>
</dbReference>
<dbReference type="NCBIfam" id="TIGR00048">
    <property type="entry name" value="rRNA_mod_RlmN"/>
    <property type="match status" value="1"/>
</dbReference>
<dbReference type="EMBL" id="AZRL01000021">
    <property type="protein sequence ID" value="PNR95555.1"/>
    <property type="molecule type" value="Genomic_DNA"/>
</dbReference>
<dbReference type="CDD" id="cd01335">
    <property type="entry name" value="Radical_SAM"/>
    <property type="match status" value="1"/>
</dbReference>
<evidence type="ECO:0000256" key="11">
    <source>
        <dbReference type="ARBA" id="ARBA00023014"/>
    </source>
</evidence>
<dbReference type="GO" id="GO:0046872">
    <property type="term" value="F:metal ion binding"/>
    <property type="evidence" value="ECO:0007669"/>
    <property type="project" value="UniProtKB-KW"/>
</dbReference>
<dbReference type="PROSITE" id="PS51918">
    <property type="entry name" value="RADICAL_SAM"/>
    <property type="match status" value="1"/>
</dbReference>
<evidence type="ECO:0000256" key="10">
    <source>
        <dbReference type="ARBA" id="ARBA00023004"/>
    </source>
</evidence>
<keyword evidence="6 12" id="KW-0808">Transferase</keyword>
<feature type="binding site" evidence="12">
    <location>
        <position position="114"/>
    </location>
    <ligand>
        <name>[4Fe-4S] cluster</name>
        <dbReference type="ChEBI" id="CHEBI:49883"/>
        <note>4Fe-4S-S-AdoMet</note>
    </ligand>
</feature>
<dbReference type="EC" id="2.1.1.192" evidence="12"/>
<dbReference type="AlphaFoldDB" id="A0A2K1NYE3"/>
<dbReference type="Gene3D" id="3.20.20.70">
    <property type="entry name" value="Aldolase class I"/>
    <property type="match status" value="1"/>
</dbReference>
<comment type="cofactor">
    <cofactor evidence="12">
        <name>[4Fe-4S] cluster</name>
        <dbReference type="ChEBI" id="CHEBI:49883"/>
    </cofactor>
    <text evidence="12">Binds 1 [4Fe-4S] cluster. The cluster is coordinated with 3 cysteines and an exchangeable S-adenosyl-L-methionine.</text>
</comment>
<keyword evidence="8 12" id="KW-0819">tRNA processing</keyword>
<protein>
    <recommendedName>
        <fullName evidence="12">Probable dual-specificity RNA methyltransferase RlmN</fullName>
        <ecNumber evidence="12">2.1.1.192</ecNumber>
    </recommendedName>
    <alternativeName>
        <fullName evidence="12">23S rRNA (adenine(2503)-C(2))-methyltransferase</fullName>
    </alternativeName>
    <alternativeName>
        <fullName evidence="12">23S rRNA m2A2503 methyltransferase</fullName>
    </alternativeName>
    <alternativeName>
        <fullName evidence="12">Ribosomal RNA large subunit methyltransferase N</fullName>
    </alternativeName>
    <alternativeName>
        <fullName evidence="12">tRNA (adenine(37)-C(2))-methyltransferase</fullName>
    </alternativeName>
    <alternativeName>
        <fullName evidence="12">tRNA m2A37 methyltransferase</fullName>
    </alternativeName>
</protein>
<organism evidence="14 15">
    <name type="scientific">Petrotoga olearia DSM 13574</name>
    <dbReference type="NCBI Taxonomy" id="1122955"/>
    <lineage>
        <taxon>Bacteria</taxon>
        <taxon>Thermotogati</taxon>
        <taxon>Thermotogota</taxon>
        <taxon>Thermotogae</taxon>
        <taxon>Petrotogales</taxon>
        <taxon>Petrotogaceae</taxon>
        <taxon>Petrotoga</taxon>
    </lineage>
</organism>
<keyword evidence="9 12" id="KW-0479">Metal-binding</keyword>
<evidence type="ECO:0000256" key="1">
    <source>
        <dbReference type="ARBA" id="ARBA00004496"/>
    </source>
</evidence>
<comment type="similarity">
    <text evidence="12">Belongs to the radical SAM superfamily. RlmN family.</text>
</comment>
<keyword evidence="3 12" id="KW-0963">Cytoplasm</keyword>
<dbReference type="SFLD" id="SFLDF00275">
    <property type="entry name" value="adenosine_C2_methyltransferase"/>
    <property type="match status" value="1"/>
</dbReference>
<keyword evidence="7 12" id="KW-0949">S-adenosyl-L-methionine</keyword>
<sequence length="347" mass="39560">MQTKNILDFEYSDLQSYLLNEIGLEKFRTDQICDWIYKKRVFDFELMTNLSKDDRKKLSDNFKISMPNIIKKQVSKIDGTTKYLFELEDKNTVEAVIIYYPSRTIACISTQVGCPLKCSFCSTGQSGYVRNLSTGEIIGQLLAMEKDKDMDVKNVVFMGMGEPLLNFNNVVQSIEILNHSKMKKLGARHITISTAGIPHKIEELGDLTKEFRLSVSLHAPTNLQRDQIMPINHKYPVEQVIQSCRIYQKKTKKRVTFEYILIKGFNDSKDDALKLVELFGDLKVMVNLIPVNANPAGFEKPSKRFIQVFLDTLINNGIDAVVRAEKGSDILAACGQLRGRELKEVNR</sequence>
<comment type="function">
    <text evidence="12">Specifically methylates position 2 of adenine 2503 in 23S rRNA and position 2 of adenine 37 in tRNAs.</text>
</comment>
<feature type="binding site" evidence="12">
    <location>
        <begin position="161"/>
        <end position="162"/>
    </location>
    <ligand>
        <name>S-adenosyl-L-methionine</name>
        <dbReference type="ChEBI" id="CHEBI:59789"/>
    </ligand>
</feature>
<feature type="binding site" evidence="12">
    <location>
        <position position="193"/>
    </location>
    <ligand>
        <name>S-adenosyl-L-methionine</name>
        <dbReference type="ChEBI" id="CHEBI:59789"/>
    </ligand>
</feature>
<evidence type="ECO:0000313" key="14">
    <source>
        <dbReference type="EMBL" id="PNR95555.1"/>
    </source>
</evidence>
<dbReference type="Pfam" id="PF21016">
    <property type="entry name" value="RlmN_N"/>
    <property type="match status" value="1"/>
</dbReference>
<feature type="binding site" evidence="12">
    <location>
        <position position="121"/>
    </location>
    <ligand>
        <name>[4Fe-4S] cluster</name>
        <dbReference type="ChEBI" id="CHEBI:49883"/>
        <note>4Fe-4S-S-AdoMet</note>
    </ligand>
</feature>
<dbReference type="SFLD" id="SFLDG01062">
    <property type="entry name" value="methyltransferase_(Class_A)"/>
    <property type="match status" value="1"/>
</dbReference>
<dbReference type="RefSeq" id="WP_103067498.1">
    <property type="nucleotide sequence ID" value="NZ_AZRL01000021.1"/>
</dbReference>
<evidence type="ECO:0000256" key="4">
    <source>
        <dbReference type="ARBA" id="ARBA00022552"/>
    </source>
</evidence>
<dbReference type="GO" id="GO:0000049">
    <property type="term" value="F:tRNA binding"/>
    <property type="evidence" value="ECO:0007669"/>
    <property type="project" value="UniProtKB-UniRule"/>
</dbReference>
<comment type="catalytic activity">
    <reaction evidence="12">
        <text>adenosine(2503) in 23S rRNA + 2 reduced [2Fe-2S]-[ferredoxin] + 2 S-adenosyl-L-methionine = 2-methyladenosine(2503) in 23S rRNA + 5'-deoxyadenosine + L-methionine + 2 oxidized [2Fe-2S]-[ferredoxin] + S-adenosyl-L-homocysteine</text>
        <dbReference type="Rhea" id="RHEA:42916"/>
        <dbReference type="Rhea" id="RHEA-COMP:10000"/>
        <dbReference type="Rhea" id="RHEA-COMP:10001"/>
        <dbReference type="Rhea" id="RHEA-COMP:10152"/>
        <dbReference type="Rhea" id="RHEA-COMP:10282"/>
        <dbReference type="ChEBI" id="CHEBI:17319"/>
        <dbReference type="ChEBI" id="CHEBI:33737"/>
        <dbReference type="ChEBI" id="CHEBI:33738"/>
        <dbReference type="ChEBI" id="CHEBI:57844"/>
        <dbReference type="ChEBI" id="CHEBI:57856"/>
        <dbReference type="ChEBI" id="CHEBI:59789"/>
        <dbReference type="ChEBI" id="CHEBI:74411"/>
        <dbReference type="ChEBI" id="CHEBI:74497"/>
        <dbReference type="EC" id="2.1.1.192"/>
    </reaction>
</comment>
<dbReference type="HAMAP" id="MF_01849">
    <property type="entry name" value="RNA_methyltr_RlmN"/>
    <property type="match status" value="1"/>
</dbReference>
<reference evidence="14 15" key="1">
    <citation type="submission" date="2013-12" db="EMBL/GenBank/DDBJ databases">
        <title>Comparative genomics of Petrotoga isolates.</title>
        <authorList>
            <person name="Nesbo C.L."/>
            <person name="Charchuk R."/>
            <person name="Chow K."/>
        </authorList>
    </citation>
    <scope>NUCLEOTIDE SEQUENCE [LARGE SCALE GENOMIC DNA]</scope>
    <source>
        <strain evidence="14 15">DSM 13574</strain>
    </source>
</reference>
<dbReference type="InterPro" id="IPR007197">
    <property type="entry name" value="rSAM"/>
</dbReference>
<dbReference type="Pfam" id="PF04055">
    <property type="entry name" value="Radical_SAM"/>
    <property type="match status" value="1"/>
</dbReference>
<evidence type="ECO:0000256" key="9">
    <source>
        <dbReference type="ARBA" id="ARBA00022723"/>
    </source>
</evidence>
<feature type="active site" description="Proton acceptor" evidence="12">
    <location>
        <position position="94"/>
    </location>
</feature>
<name>A0A2K1NYE3_9BACT</name>
<gene>
    <name evidence="12" type="primary">rlmN</name>
    <name evidence="14" type="ORF">X929_08245</name>
</gene>
<evidence type="ECO:0000256" key="6">
    <source>
        <dbReference type="ARBA" id="ARBA00022679"/>
    </source>
</evidence>
<evidence type="ECO:0000256" key="2">
    <source>
        <dbReference type="ARBA" id="ARBA00022485"/>
    </source>
</evidence>
<dbReference type="PIRSF" id="PIRSF006004">
    <property type="entry name" value="CHP00048"/>
    <property type="match status" value="1"/>
</dbReference>
<evidence type="ECO:0000256" key="12">
    <source>
        <dbReference type="HAMAP-Rule" id="MF_01849"/>
    </source>
</evidence>
<dbReference type="Proteomes" id="UP000236434">
    <property type="component" value="Unassembled WGS sequence"/>
</dbReference>
<keyword evidence="10 12" id="KW-0408">Iron</keyword>
<dbReference type="PANTHER" id="PTHR30544">
    <property type="entry name" value="23S RRNA METHYLTRANSFERASE"/>
    <property type="match status" value="1"/>
</dbReference>
<keyword evidence="12" id="KW-1015">Disulfide bond</keyword>
<dbReference type="GO" id="GO:0070475">
    <property type="term" value="P:rRNA base methylation"/>
    <property type="evidence" value="ECO:0007669"/>
    <property type="project" value="UniProtKB-UniRule"/>
</dbReference>
<keyword evidence="2 12" id="KW-0004">4Fe-4S</keyword>
<dbReference type="InterPro" id="IPR027492">
    <property type="entry name" value="RNA_MTrfase_RlmN"/>
</dbReference>
<dbReference type="InterPro" id="IPR040072">
    <property type="entry name" value="Methyltransferase_A"/>
</dbReference>
<accession>A0A2K1NYE3</accession>
<evidence type="ECO:0000256" key="8">
    <source>
        <dbReference type="ARBA" id="ARBA00022694"/>
    </source>
</evidence>
<dbReference type="GO" id="GO:0030488">
    <property type="term" value="P:tRNA methylation"/>
    <property type="evidence" value="ECO:0007669"/>
    <property type="project" value="UniProtKB-UniRule"/>
</dbReference>
<feature type="active site" description="S-methylcysteine intermediate" evidence="12">
    <location>
        <position position="334"/>
    </location>
</feature>
<dbReference type="GO" id="GO:0070040">
    <property type="term" value="F:rRNA (adenine(2503)-C2-)-methyltransferase activity"/>
    <property type="evidence" value="ECO:0007669"/>
    <property type="project" value="UniProtKB-UniRule"/>
</dbReference>
<comment type="caution">
    <text evidence="14">The sequence shown here is derived from an EMBL/GenBank/DDBJ whole genome shotgun (WGS) entry which is preliminary data.</text>
</comment>
<dbReference type="GO" id="GO:0005737">
    <property type="term" value="C:cytoplasm"/>
    <property type="evidence" value="ECO:0007669"/>
    <property type="project" value="UniProtKB-SubCell"/>
</dbReference>
<feature type="binding site" evidence="12">
    <location>
        <begin position="216"/>
        <end position="218"/>
    </location>
    <ligand>
        <name>S-adenosyl-L-methionine</name>
        <dbReference type="ChEBI" id="CHEBI:59789"/>
    </ligand>
</feature>
<dbReference type="SFLD" id="SFLDS00029">
    <property type="entry name" value="Radical_SAM"/>
    <property type="match status" value="1"/>
</dbReference>
<evidence type="ECO:0000256" key="5">
    <source>
        <dbReference type="ARBA" id="ARBA00022603"/>
    </source>
</evidence>
<comment type="caution">
    <text evidence="12">Lacks conserved residue(s) required for the propagation of feature annotation.</text>
</comment>
<dbReference type="InterPro" id="IPR048641">
    <property type="entry name" value="RlmN_N"/>
</dbReference>
<keyword evidence="11 12" id="KW-0411">Iron-sulfur</keyword>
<dbReference type="GO" id="GO:0019843">
    <property type="term" value="F:rRNA binding"/>
    <property type="evidence" value="ECO:0007669"/>
    <property type="project" value="UniProtKB-UniRule"/>
</dbReference>
<keyword evidence="4 12" id="KW-0698">rRNA processing</keyword>
<evidence type="ECO:0000256" key="7">
    <source>
        <dbReference type="ARBA" id="ARBA00022691"/>
    </source>
</evidence>
<dbReference type="OrthoDB" id="9793973at2"/>
<dbReference type="FunFam" id="3.20.20.70:FF:000014">
    <property type="entry name" value="Probable dual-specificity RNA methyltransferase RlmN"/>
    <property type="match status" value="1"/>
</dbReference>
<comment type="catalytic activity">
    <reaction evidence="12">
        <text>adenosine(37) in tRNA + 2 reduced [2Fe-2S]-[ferredoxin] + 2 S-adenosyl-L-methionine = 2-methyladenosine(37) in tRNA + 5'-deoxyadenosine + L-methionine + 2 oxidized [2Fe-2S]-[ferredoxin] + S-adenosyl-L-homocysteine</text>
        <dbReference type="Rhea" id="RHEA:43332"/>
        <dbReference type="Rhea" id="RHEA-COMP:10000"/>
        <dbReference type="Rhea" id="RHEA-COMP:10001"/>
        <dbReference type="Rhea" id="RHEA-COMP:10162"/>
        <dbReference type="Rhea" id="RHEA-COMP:10485"/>
        <dbReference type="ChEBI" id="CHEBI:17319"/>
        <dbReference type="ChEBI" id="CHEBI:33737"/>
        <dbReference type="ChEBI" id="CHEBI:33738"/>
        <dbReference type="ChEBI" id="CHEBI:57844"/>
        <dbReference type="ChEBI" id="CHEBI:57856"/>
        <dbReference type="ChEBI" id="CHEBI:59789"/>
        <dbReference type="ChEBI" id="CHEBI:74411"/>
        <dbReference type="ChEBI" id="CHEBI:74497"/>
        <dbReference type="EC" id="2.1.1.192"/>
    </reaction>
</comment>